<dbReference type="EMBL" id="LR215070">
    <property type="protein sequence ID" value="VEV58924.1"/>
    <property type="molecule type" value="Genomic_DNA"/>
</dbReference>
<dbReference type="OrthoDB" id="49058at2759"/>
<evidence type="ECO:0000313" key="2">
    <source>
        <dbReference type="EMBL" id="VEV58924.1"/>
    </source>
</evidence>
<dbReference type="CDD" id="cd10142">
    <property type="entry name" value="HD_SAS6_N"/>
    <property type="match status" value="1"/>
</dbReference>
<dbReference type="InterPro" id="IPR032396">
    <property type="entry name" value="SAS-6_N"/>
</dbReference>
<dbReference type="Gene3D" id="2.170.210.20">
    <property type="entry name" value="Spindle assembly abnormal protein 6, N-terminal domain"/>
    <property type="match status" value="1"/>
</dbReference>
<accession>A0A449BZQ3</accession>
<dbReference type="GeneID" id="19959387"/>
<dbReference type="Proteomes" id="UP000290582">
    <property type="component" value="Chromosome PVVCY_14"/>
</dbReference>
<dbReference type="Pfam" id="PF16531">
    <property type="entry name" value="SAS-6_N"/>
    <property type="match status" value="1"/>
</dbReference>
<evidence type="ECO:0000259" key="1">
    <source>
        <dbReference type="Pfam" id="PF16531"/>
    </source>
</evidence>
<sequence length="256" mass="30056">MRKKNNESKIFKKFHVIIKMNKNEMNNFLCQFDFSSLEDLDPSIADGYHICYNKEVPFEIKMSESENAPKEIGALENITVKLLVLGEELNARSIKIELTSESDLFFHFTQIIDENIFDTMQDKQKLMISFSECLEVLIKMFNSCVRDPQSFLAIFTIKQNGKAQLDFIKNMEYRFIELLVCEFVKSPDYIIKESIAFRYNFIKSKNTIINKRLQDISLLIKSKNPSLLMQLQKIANKQMEFVKNKKYTSDLYSPNK</sequence>
<reference evidence="2 3" key="1">
    <citation type="submission" date="2019-01" db="EMBL/GenBank/DDBJ databases">
        <authorList>
            <person name="Ramaprasad A."/>
        </authorList>
    </citation>
    <scope>NUCLEOTIDE SEQUENCE [LARGE SCALE GENOMIC DNA]</scope>
</reference>
<dbReference type="RefSeq" id="XP_008623081.2">
    <property type="nucleotide sequence ID" value="XM_008624859.2"/>
</dbReference>
<gene>
    <name evidence="2" type="ORF">PVVCY_1401650</name>
</gene>
<proteinExistence type="predicted"/>
<dbReference type="VEuPathDB" id="PlasmoDB:PVVCY_1401650"/>
<feature type="domain" description="Spindle assembly abnormal protein 6 N-terminal" evidence="1">
    <location>
        <begin position="51"/>
        <end position="183"/>
    </location>
</feature>
<dbReference type="PANTHER" id="PTHR34230:SF2">
    <property type="entry name" value="SPINDLE ASSEMBLY ABNORMAL PROTEIN 6 N-TERMINAL DOMAIN-CONTAINING PROTEIN"/>
    <property type="match status" value="1"/>
</dbReference>
<dbReference type="KEGG" id="pvv:PVVCY_1401650"/>
<name>A0A449BZQ3_PLAVN</name>
<dbReference type="AlphaFoldDB" id="A0A449BZQ3"/>
<organism evidence="2 3">
    <name type="scientific">Plasmodium vinckei vinckei</name>
    <dbReference type="NCBI Taxonomy" id="54757"/>
    <lineage>
        <taxon>Eukaryota</taxon>
        <taxon>Sar</taxon>
        <taxon>Alveolata</taxon>
        <taxon>Apicomplexa</taxon>
        <taxon>Aconoidasida</taxon>
        <taxon>Haemosporida</taxon>
        <taxon>Plasmodiidae</taxon>
        <taxon>Plasmodium</taxon>
        <taxon>Plasmodium (Vinckeia)</taxon>
    </lineage>
</organism>
<protein>
    <submittedName>
        <fullName evidence="2">SAS6-like protein, putative</fullName>
    </submittedName>
</protein>
<dbReference type="PANTHER" id="PTHR34230">
    <property type="entry name" value="ASSEMBLY ABNORMAL PROTEIN 6, PUTATIVE-RELATED"/>
    <property type="match status" value="1"/>
</dbReference>
<evidence type="ECO:0000313" key="3">
    <source>
        <dbReference type="Proteomes" id="UP000290582"/>
    </source>
</evidence>
<dbReference type="InterPro" id="IPR038558">
    <property type="entry name" value="SAS-6_N_sf"/>
</dbReference>